<accession>A0A485MIT0</accession>
<dbReference type="EMBL" id="CAAGRJ010001838">
    <property type="protein sequence ID" value="VFV19773.1"/>
    <property type="molecule type" value="Genomic_DNA"/>
</dbReference>
<sequence length="127" mass="14736">MREAERQNEDGAIQPGCSMTCYQPFSTTDRLNRKHNTPSYSEKPQAMVDLMESLFQTQRPTWEGCQQLFCTLVNREERRRVMKEARRYLEEHAPAGIIDPVAWARAAAPKEHPAWDFTTDDGQAHIR</sequence>
<evidence type="ECO:0000313" key="2">
    <source>
        <dbReference type="EMBL" id="VFV19773.1"/>
    </source>
</evidence>
<dbReference type="Proteomes" id="UP000386466">
    <property type="component" value="Unassembled WGS sequence"/>
</dbReference>
<dbReference type="Pfam" id="PF02093">
    <property type="entry name" value="Gag_p30"/>
    <property type="match status" value="1"/>
</dbReference>
<protein>
    <recommendedName>
        <fullName evidence="1">Core shell protein Gag P30 domain-containing protein</fullName>
    </recommendedName>
</protein>
<gene>
    <name evidence="2" type="ORF">LYPA_23C006023</name>
</gene>
<dbReference type="SUPFAM" id="SSF47943">
    <property type="entry name" value="Retrovirus capsid protein, N-terminal core domain"/>
    <property type="match status" value="1"/>
</dbReference>
<dbReference type="InterPro" id="IPR050462">
    <property type="entry name" value="Retroviral_Gag-Pol_poly"/>
</dbReference>
<organism evidence="2 3">
    <name type="scientific">Lynx pardinus</name>
    <name type="common">Iberian lynx</name>
    <name type="synonym">Felis pardina</name>
    <dbReference type="NCBI Taxonomy" id="191816"/>
    <lineage>
        <taxon>Eukaryota</taxon>
        <taxon>Metazoa</taxon>
        <taxon>Chordata</taxon>
        <taxon>Craniata</taxon>
        <taxon>Vertebrata</taxon>
        <taxon>Euteleostomi</taxon>
        <taxon>Mammalia</taxon>
        <taxon>Eutheria</taxon>
        <taxon>Laurasiatheria</taxon>
        <taxon>Carnivora</taxon>
        <taxon>Feliformia</taxon>
        <taxon>Felidae</taxon>
        <taxon>Felinae</taxon>
        <taxon>Lynx</taxon>
    </lineage>
</organism>
<evidence type="ECO:0000313" key="3">
    <source>
        <dbReference type="Proteomes" id="UP000386466"/>
    </source>
</evidence>
<reference evidence="2 3" key="1">
    <citation type="submission" date="2019-01" db="EMBL/GenBank/DDBJ databases">
        <authorList>
            <person name="Alioto T."/>
            <person name="Alioto T."/>
        </authorList>
    </citation>
    <scope>NUCLEOTIDE SEQUENCE [LARGE SCALE GENOMIC DNA]</scope>
</reference>
<feature type="domain" description="Core shell protein Gag P30" evidence="1">
    <location>
        <begin position="29"/>
        <end position="127"/>
    </location>
</feature>
<dbReference type="AlphaFoldDB" id="A0A485MIT0"/>
<evidence type="ECO:0000259" key="1">
    <source>
        <dbReference type="Pfam" id="PF02093"/>
    </source>
</evidence>
<proteinExistence type="predicted"/>
<name>A0A485MIT0_LYNPA</name>
<dbReference type="Gene3D" id="1.10.375.10">
    <property type="entry name" value="Human Immunodeficiency Virus Type 1 Capsid Protein"/>
    <property type="match status" value="1"/>
</dbReference>
<dbReference type="PANTHER" id="PTHR33166">
    <property type="entry name" value="GAG_P30 DOMAIN-CONTAINING PROTEIN"/>
    <property type="match status" value="1"/>
</dbReference>
<dbReference type="InterPro" id="IPR008919">
    <property type="entry name" value="Retrov_capsid_N"/>
</dbReference>
<keyword evidence="3" id="KW-1185">Reference proteome</keyword>
<dbReference type="InterPro" id="IPR003036">
    <property type="entry name" value="Gag_P30"/>
</dbReference>
<dbReference type="GO" id="GO:0019068">
    <property type="term" value="P:virion assembly"/>
    <property type="evidence" value="ECO:0007669"/>
    <property type="project" value="InterPro"/>
</dbReference>